<proteinExistence type="predicted"/>
<name>X1V7X5_9ZZZZ</name>
<gene>
    <name evidence="1" type="ORF">S12H4_41720</name>
</gene>
<dbReference type="EMBL" id="BARW01025452">
    <property type="protein sequence ID" value="GAJ08736.1"/>
    <property type="molecule type" value="Genomic_DNA"/>
</dbReference>
<comment type="caution">
    <text evidence="1">The sequence shown here is derived from an EMBL/GenBank/DDBJ whole genome shotgun (WGS) entry which is preliminary data.</text>
</comment>
<sequence>MRLKEAGEGRNPDTGESFIDERINRRAWEKGQWERQNDGDYDLFDRAGYIETCLKAGRPVVITWVPNTVRLSCRQYRDVYGVPDLFGIEEILTLFSGKKGMENHRIFLIPYLLTGYDIPDSPCRCSR</sequence>
<evidence type="ECO:0000313" key="1">
    <source>
        <dbReference type="EMBL" id="GAJ08736.1"/>
    </source>
</evidence>
<dbReference type="AlphaFoldDB" id="X1V7X5"/>
<reference evidence="1" key="1">
    <citation type="journal article" date="2014" name="Front. Microbiol.">
        <title>High frequency of phylogenetically diverse reductive dehalogenase-homologous genes in deep subseafloor sedimentary metagenomes.</title>
        <authorList>
            <person name="Kawai M."/>
            <person name="Futagami T."/>
            <person name="Toyoda A."/>
            <person name="Takaki Y."/>
            <person name="Nishi S."/>
            <person name="Hori S."/>
            <person name="Arai W."/>
            <person name="Tsubouchi T."/>
            <person name="Morono Y."/>
            <person name="Uchiyama I."/>
            <person name="Ito T."/>
            <person name="Fujiyama A."/>
            <person name="Inagaki F."/>
            <person name="Takami H."/>
        </authorList>
    </citation>
    <scope>NUCLEOTIDE SEQUENCE</scope>
    <source>
        <strain evidence="1">Expedition CK06-06</strain>
    </source>
</reference>
<accession>X1V7X5</accession>
<organism evidence="1">
    <name type="scientific">marine sediment metagenome</name>
    <dbReference type="NCBI Taxonomy" id="412755"/>
    <lineage>
        <taxon>unclassified sequences</taxon>
        <taxon>metagenomes</taxon>
        <taxon>ecological metagenomes</taxon>
    </lineage>
</organism>
<protein>
    <submittedName>
        <fullName evidence="1">Uncharacterized protein</fullName>
    </submittedName>
</protein>